<dbReference type="InterPro" id="IPR004358">
    <property type="entry name" value="Sig_transdc_His_kin-like_C"/>
</dbReference>
<dbReference type="InterPro" id="IPR036890">
    <property type="entry name" value="HATPase_C_sf"/>
</dbReference>
<dbReference type="Proteomes" id="UP000251889">
    <property type="component" value="Unassembled WGS sequence"/>
</dbReference>
<dbReference type="InterPro" id="IPR000700">
    <property type="entry name" value="PAS-assoc_C"/>
</dbReference>
<comment type="caution">
    <text evidence="9">The sequence shown here is derived from an EMBL/GenBank/DDBJ whole genome shotgun (WGS) entry which is preliminary data.</text>
</comment>
<dbReference type="InterPro" id="IPR052162">
    <property type="entry name" value="Sensor_kinase/Photoreceptor"/>
</dbReference>
<dbReference type="InterPro" id="IPR013656">
    <property type="entry name" value="PAS_4"/>
</dbReference>
<dbReference type="InterPro" id="IPR003661">
    <property type="entry name" value="HisK_dim/P_dom"/>
</dbReference>
<dbReference type="SMART" id="SM00091">
    <property type="entry name" value="PAS"/>
    <property type="match status" value="5"/>
</dbReference>
<evidence type="ECO:0000256" key="5">
    <source>
        <dbReference type="ARBA" id="ARBA00022777"/>
    </source>
</evidence>
<evidence type="ECO:0000256" key="3">
    <source>
        <dbReference type="ARBA" id="ARBA00022553"/>
    </source>
</evidence>
<sequence>MRNSAPAFLQGGGEMGELIRNYDWNHTSIGNPETWPHSLKTTVGLILHSAFPMFLFWGRDLLCFYNDAYRPSLGNNGKHPLIAKKGKEAWPEIWHFIGPLIEKVMTTGEAVWFEDQFLPIYRNGKMEDVYWTFSYSPAYGDDSSIQGVFVTCTETTSKVTALNELQTAKNKIEKSQEELLSYFEQSPVAIATISKENLTFRLVNPFYGELVGRKPEQIIDKPLLEALPELKGQGFDQLLTEVISTGKPFIAEEVAVDLKRKGELETIYVNLTYQPQRNTIGEVIGILVVATDVTLQVRSRKQIEKSEARFRSLIEEAPVATALYTGREQRITFANQLMLSVWGKSTAAIGMLLKDALPELEGQPFFQILDDVFTSGKPYSSSAARAELEVGGVLGTYYFNFTYKPLFDDNGAVYGIINMAVDVTEQVLAGQRLEEISSSLKTMIEQTPAPTLVLMGDDLVVEQVNDAMLQLLGRGIEVVGVPLITSMPELEGQYVWEQVKKVYWEGKPFDQSEVYVPHMRNGIIEEFYYNLAYRPLKEEGKIIGMIQVAIDVTEQVLSRKKVEESEAHLQLMRDAIPAMVFYMDEEQRYRSYNGVFMQWFNVNATEALGKTSREFIGEAAYEKAGPLLARAYAGERVEYHMHAPKRVGGEKWWNIVYTPHKTSDGKVIGVIVHALDITEHMLALGKIEQSEKELRDLIAASPIGICVLSGNPVWVEEVNERFLLIAGKKREEFEHAPYWIVMKEVAEMFEPIVENVFKTGVKYTSEEHEMVLMRRGAPEKIYATFEYIPVFDETNKVTKVILMVVEVSHQVEIRKQIEDAVVARTKELGETNLQLRRSNEELEQFAYIASHDLQEPIRKISNFTQMLEHSLGEVNEKSKDYISKIYSSTDRMSKLVRDVLAYSRIGDETNEFESVDLNTIFDAVKLDFELSIEKTQASIEIASLPTIRAIPSQMTQLFSNLMSNALKYRRSDAKPEIKILCSIAKKEKVKKTLGVDSGKEYYHIEFSDNGIGLSEKHLDKIFRIFQRLHGKTEYEGTGIGLAICRKIVNTHGGHISAAVGENGGALFNVLLPV</sequence>
<dbReference type="SMART" id="SM00388">
    <property type="entry name" value="HisKA"/>
    <property type="match status" value="1"/>
</dbReference>
<dbReference type="PROSITE" id="PS50109">
    <property type="entry name" value="HIS_KIN"/>
    <property type="match status" value="1"/>
</dbReference>
<dbReference type="RefSeq" id="WP_112745857.1">
    <property type="nucleotide sequence ID" value="NZ_QMFY01000002.1"/>
</dbReference>
<dbReference type="Gene3D" id="3.30.450.20">
    <property type="entry name" value="PAS domain"/>
    <property type="match status" value="6"/>
</dbReference>
<protein>
    <recommendedName>
        <fullName evidence="2">histidine kinase</fullName>
        <ecNumber evidence="2">2.7.13.3</ecNumber>
    </recommendedName>
</protein>
<dbReference type="InterPro" id="IPR001610">
    <property type="entry name" value="PAC"/>
</dbReference>
<dbReference type="GO" id="GO:0000155">
    <property type="term" value="F:phosphorelay sensor kinase activity"/>
    <property type="evidence" value="ECO:0007669"/>
    <property type="project" value="InterPro"/>
</dbReference>
<keyword evidence="10" id="KW-1185">Reference proteome</keyword>
<dbReference type="EMBL" id="QMFY01000002">
    <property type="protein sequence ID" value="RAW02033.1"/>
    <property type="molecule type" value="Genomic_DNA"/>
</dbReference>
<evidence type="ECO:0000313" key="10">
    <source>
        <dbReference type="Proteomes" id="UP000251889"/>
    </source>
</evidence>
<dbReference type="InterPro" id="IPR036097">
    <property type="entry name" value="HisK_dim/P_sf"/>
</dbReference>
<dbReference type="EC" id="2.7.13.3" evidence="2"/>
<dbReference type="SMART" id="SM00387">
    <property type="entry name" value="HATPase_c"/>
    <property type="match status" value="1"/>
</dbReference>
<dbReference type="OrthoDB" id="9766459at2"/>
<evidence type="ECO:0000313" key="9">
    <source>
        <dbReference type="EMBL" id="RAW02033.1"/>
    </source>
</evidence>
<gene>
    <name evidence="9" type="ORF">DQQ10_05620</name>
</gene>
<proteinExistence type="predicted"/>
<dbReference type="CDD" id="cd00130">
    <property type="entry name" value="PAS"/>
    <property type="match status" value="2"/>
</dbReference>
<dbReference type="InterPro" id="IPR035965">
    <property type="entry name" value="PAS-like_dom_sf"/>
</dbReference>
<reference evidence="9 10" key="1">
    <citation type="submission" date="2018-06" db="EMBL/GenBank/DDBJ databases">
        <title>Chryseolinea flavus sp. nov., a member of the phylum Bacteroidetes isolated from soil.</title>
        <authorList>
            <person name="Li Y."/>
            <person name="Wang J."/>
        </authorList>
    </citation>
    <scope>NUCLEOTIDE SEQUENCE [LARGE SCALE GENOMIC DNA]</scope>
    <source>
        <strain evidence="9 10">SDU1-6</strain>
    </source>
</reference>
<dbReference type="SMART" id="SM00086">
    <property type="entry name" value="PAC"/>
    <property type="match status" value="3"/>
</dbReference>
<feature type="domain" description="PAC" evidence="8">
    <location>
        <begin position="635"/>
        <end position="689"/>
    </location>
</feature>
<dbReference type="Gene3D" id="3.30.565.10">
    <property type="entry name" value="Histidine kinase-like ATPase, C-terminal domain"/>
    <property type="match status" value="1"/>
</dbReference>
<keyword evidence="6" id="KW-0175">Coiled coil</keyword>
<dbReference type="PANTHER" id="PTHR43304:SF1">
    <property type="entry name" value="PAC DOMAIN-CONTAINING PROTEIN"/>
    <property type="match status" value="1"/>
</dbReference>
<feature type="coiled-coil region" evidence="6">
    <location>
        <begin position="158"/>
        <end position="185"/>
    </location>
</feature>
<comment type="catalytic activity">
    <reaction evidence="1">
        <text>ATP + protein L-histidine = ADP + protein N-phospho-L-histidine.</text>
        <dbReference type="EC" id="2.7.13.3"/>
    </reaction>
</comment>
<organism evidence="9 10">
    <name type="scientific">Pseudochryseolinea flava</name>
    <dbReference type="NCBI Taxonomy" id="2059302"/>
    <lineage>
        <taxon>Bacteria</taxon>
        <taxon>Pseudomonadati</taxon>
        <taxon>Bacteroidota</taxon>
        <taxon>Cytophagia</taxon>
        <taxon>Cytophagales</taxon>
        <taxon>Fulvivirgaceae</taxon>
        <taxon>Pseudochryseolinea</taxon>
    </lineage>
</organism>
<keyword evidence="4" id="KW-0808">Transferase</keyword>
<feature type="domain" description="PAC" evidence="8">
    <location>
        <begin position="252"/>
        <end position="305"/>
    </location>
</feature>
<dbReference type="InterPro" id="IPR000014">
    <property type="entry name" value="PAS"/>
</dbReference>
<dbReference type="Pfam" id="PF13426">
    <property type="entry name" value="PAS_9"/>
    <property type="match status" value="1"/>
</dbReference>
<evidence type="ECO:0000256" key="1">
    <source>
        <dbReference type="ARBA" id="ARBA00000085"/>
    </source>
</evidence>
<dbReference type="Pfam" id="PF08448">
    <property type="entry name" value="PAS_4"/>
    <property type="match status" value="4"/>
</dbReference>
<evidence type="ECO:0000256" key="4">
    <source>
        <dbReference type="ARBA" id="ARBA00022679"/>
    </source>
</evidence>
<dbReference type="Pfam" id="PF02518">
    <property type="entry name" value="HATPase_c"/>
    <property type="match status" value="1"/>
</dbReference>
<feature type="domain" description="Histidine kinase" evidence="7">
    <location>
        <begin position="848"/>
        <end position="1073"/>
    </location>
</feature>
<dbReference type="SUPFAM" id="SSF55785">
    <property type="entry name" value="PYP-like sensor domain (PAS domain)"/>
    <property type="match status" value="5"/>
</dbReference>
<dbReference type="Gene3D" id="1.10.287.130">
    <property type="match status" value="1"/>
</dbReference>
<evidence type="ECO:0000256" key="6">
    <source>
        <dbReference type="SAM" id="Coils"/>
    </source>
</evidence>
<dbReference type="CDD" id="cd00082">
    <property type="entry name" value="HisKA"/>
    <property type="match status" value="1"/>
</dbReference>
<dbReference type="PRINTS" id="PR00344">
    <property type="entry name" value="BCTRLSENSOR"/>
</dbReference>
<name>A0A364Y510_9BACT</name>
<dbReference type="InterPro" id="IPR003594">
    <property type="entry name" value="HATPase_dom"/>
</dbReference>
<accession>A0A364Y510</accession>
<evidence type="ECO:0000259" key="8">
    <source>
        <dbReference type="PROSITE" id="PS50113"/>
    </source>
</evidence>
<keyword evidence="5" id="KW-0418">Kinase</keyword>
<dbReference type="AlphaFoldDB" id="A0A364Y510"/>
<keyword evidence="3" id="KW-0597">Phosphoprotein</keyword>
<dbReference type="PROSITE" id="PS50113">
    <property type="entry name" value="PAC"/>
    <property type="match status" value="3"/>
</dbReference>
<dbReference type="Pfam" id="PF00512">
    <property type="entry name" value="HisKA"/>
    <property type="match status" value="1"/>
</dbReference>
<evidence type="ECO:0000259" key="7">
    <source>
        <dbReference type="PROSITE" id="PS50109"/>
    </source>
</evidence>
<evidence type="ECO:0000256" key="2">
    <source>
        <dbReference type="ARBA" id="ARBA00012438"/>
    </source>
</evidence>
<dbReference type="PANTHER" id="PTHR43304">
    <property type="entry name" value="PHYTOCHROME-LIKE PROTEIN CPH1"/>
    <property type="match status" value="1"/>
</dbReference>
<dbReference type="SUPFAM" id="SSF47384">
    <property type="entry name" value="Homodimeric domain of signal transducing histidine kinase"/>
    <property type="match status" value="1"/>
</dbReference>
<dbReference type="NCBIfam" id="TIGR00229">
    <property type="entry name" value="sensory_box"/>
    <property type="match status" value="2"/>
</dbReference>
<dbReference type="InterPro" id="IPR005467">
    <property type="entry name" value="His_kinase_dom"/>
</dbReference>
<feature type="domain" description="PAC" evidence="8">
    <location>
        <begin position="384"/>
        <end position="435"/>
    </location>
</feature>
<dbReference type="SUPFAM" id="SSF55874">
    <property type="entry name" value="ATPase domain of HSP90 chaperone/DNA topoisomerase II/histidine kinase"/>
    <property type="match status" value="1"/>
</dbReference>